<dbReference type="STRING" id="190650.CC_3514"/>
<name>Q9A2P2_CAUVC</name>
<accession>Q9A2P2</accession>
<dbReference type="KEGG" id="ccr:CC_3514"/>
<dbReference type="AlphaFoldDB" id="Q9A2P2"/>
<dbReference type="EnsemblBacteria" id="AAK25476">
    <property type="protein sequence ID" value="AAK25476"/>
    <property type="gene ID" value="CC_3514"/>
</dbReference>
<gene>
    <name evidence="1" type="ordered locus">CC_3514</name>
</gene>
<protein>
    <submittedName>
        <fullName evidence="1">Uncharacterized protein</fullName>
    </submittedName>
</protein>
<proteinExistence type="predicted"/>
<dbReference type="eggNOG" id="ENOG502Z9WQ">
    <property type="taxonomic scope" value="Bacteria"/>
</dbReference>
<dbReference type="PATRIC" id="fig|190650.5.peg.3525"/>
<evidence type="ECO:0000313" key="2">
    <source>
        <dbReference type="Proteomes" id="UP000001816"/>
    </source>
</evidence>
<keyword evidence="2" id="KW-1185">Reference proteome</keyword>
<dbReference type="PIR" id="H87684">
    <property type="entry name" value="H87684"/>
</dbReference>
<dbReference type="InterPro" id="IPR059063">
    <property type="entry name" value="SocB"/>
</dbReference>
<organism evidence="1 2">
    <name type="scientific">Caulobacter vibrioides (strain ATCC 19089 / CIP 103742 / CB 15)</name>
    <name type="common">Caulobacter crescentus</name>
    <dbReference type="NCBI Taxonomy" id="190650"/>
    <lineage>
        <taxon>Bacteria</taxon>
        <taxon>Pseudomonadati</taxon>
        <taxon>Pseudomonadota</taxon>
        <taxon>Alphaproteobacteria</taxon>
        <taxon>Caulobacterales</taxon>
        <taxon>Caulobacteraceae</taxon>
        <taxon>Caulobacter</taxon>
    </lineage>
</organism>
<dbReference type="BioCyc" id="CAULO:CC3514-MONOMER"/>
<dbReference type="Pfam" id="PF26318">
    <property type="entry name" value="SocB"/>
    <property type="match status" value="1"/>
</dbReference>
<dbReference type="HOGENOM" id="CLU_079290_0_0_5"/>
<sequence length="241" mass="27563">MEIPLKKHRLPDTELARIAPLAPDARRKALLKFKNGFPDFSYEPTRRRLPELTNAQPSLLSLGDTEWSKIESGLKRLKNEKEAASNIEVAELLYNFIREEKYIAVMEPFGKLQLGAGVAISYWSDAIFFGPDGPTIFGFDFRRAGGFNDSARRFAFSAQHEHIRQRGDDYATAKLGLVQFPALRNGTRKVRVEFADQVELIPYDELIQMARETYSVWFEILEQREDEARKTGTGGSWWDGD</sequence>
<reference evidence="1 2" key="1">
    <citation type="journal article" date="2001" name="Proc. Natl. Acad. Sci. U.S.A.">
        <title>Complete genome sequence of Caulobacter crescentus.</title>
        <authorList>
            <person name="Nierman W.C."/>
            <person name="Feldblyum T.V."/>
            <person name="Laub M.T."/>
            <person name="Paulsen I.T."/>
            <person name="Nelson K.E."/>
            <person name="Eisen J.A."/>
            <person name="Heidelberg J.F."/>
            <person name="Alley M.R."/>
            <person name="Ohta N."/>
            <person name="Maddock J.R."/>
            <person name="Potocka I."/>
            <person name="Nelson W.C."/>
            <person name="Newton A."/>
            <person name="Stephens C."/>
            <person name="Phadke N.D."/>
            <person name="Ely B."/>
            <person name="DeBoy R.T."/>
            <person name="Dodson R.J."/>
            <person name="Durkin A.S."/>
            <person name="Gwinn M.L."/>
            <person name="Haft D.H."/>
            <person name="Kolonay J.F."/>
            <person name="Smit J."/>
            <person name="Craven M.B."/>
            <person name="Khouri H."/>
            <person name="Shetty J."/>
            <person name="Berry K."/>
            <person name="Utterback T."/>
            <person name="Tran K."/>
            <person name="Wolf A."/>
            <person name="Vamathevan J."/>
            <person name="Ermolaeva M."/>
            <person name="White O."/>
            <person name="Salzberg S.L."/>
            <person name="Venter J.C."/>
            <person name="Shapiro L."/>
            <person name="Fraser C.M."/>
        </authorList>
    </citation>
    <scope>NUCLEOTIDE SEQUENCE [LARGE SCALE GENOMIC DNA]</scope>
    <source>
        <strain evidence="2">ATCC 19089 / CB15</strain>
    </source>
</reference>
<dbReference type="EMBL" id="AE005673">
    <property type="protein sequence ID" value="AAK25476.1"/>
    <property type="molecule type" value="Genomic_DNA"/>
</dbReference>
<dbReference type="NCBIfam" id="NF047746">
    <property type="entry name" value="SocB_toxin"/>
    <property type="match status" value="1"/>
</dbReference>
<evidence type="ECO:0000313" key="1">
    <source>
        <dbReference type="EMBL" id="AAK25476.1"/>
    </source>
</evidence>
<dbReference type="Proteomes" id="UP000001816">
    <property type="component" value="Chromosome"/>
</dbReference>